<dbReference type="EMBL" id="SDHZ01000001">
    <property type="protein sequence ID" value="RXK85685.1"/>
    <property type="molecule type" value="Genomic_DNA"/>
</dbReference>
<dbReference type="OrthoDB" id="9775296at2"/>
<evidence type="ECO:0000313" key="6">
    <source>
        <dbReference type="Proteomes" id="UP000290545"/>
    </source>
</evidence>
<dbReference type="InterPro" id="IPR002347">
    <property type="entry name" value="SDR_fam"/>
</dbReference>
<dbReference type="SUPFAM" id="SSF51735">
    <property type="entry name" value="NAD(P)-binding Rossmann-fold domains"/>
    <property type="match status" value="1"/>
</dbReference>
<reference evidence="5 6" key="1">
    <citation type="submission" date="2019-01" db="EMBL/GenBank/DDBJ databases">
        <title>Filimonas sp. strain TTM-71.</title>
        <authorList>
            <person name="Chen W.-M."/>
        </authorList>
    </citation>
    <scope>NUCLEOTIDE SEQUENCE [LARGE SCALE GENOMIC DNA]</scope>
    <source>
        <strain evidence="5 6">TTM-71</strain>
    </source>
</reference>
<evidence type="ECO:0000256" key="2">
    <source>
        <dbReference type="ARBA" id="ARBA00023002"/>
    </source>
</evidence>
<proteinExistence type="inferred from homology"/>
<name>A0A4Q1DA99_9BACT</name>
<keyword evidence="4" id="KW-1133">Transmembrane helix</keyword>
<organism evidence="5 6">
    <name type="scientific">Filimonas effusa</name>
    <dbReference type="NCBI Taxonomy" id="2508721"/>
    <lineage>
        <taxon>Bacteria</taxon>
        <taxon>Pseudomonadati</taxon>
        <taxon>Bacteroidota</taxon>
        <taxon>Chitinophagia</taxon>
        <taxon>Chitinophagales</taxon>
        <taxon>Chitinophagaceae</taxon>
        <taxon>Filimonas</taxon>
    </lineage>
</organism>
<dbReference type="PANTHER" id="PTHR44196">
    <property type="entry name" value="DEHYDROGENASE/REDUCTASE SDR FAMILY MEMBER 7B"/>
    <property type="match status" value="1"/>
</dbReference>
<dbReference type="Proteomes" id="UP000290545">
    <property type="component" value="Unassembled WGS sequence"/>
</dbReference>
<comment type="similarity">
    <text evidence="1 3">Belongs to the short-chain dehydrogenases/reductases (SDR) family.</text>
</comment>
<dbReference type="GO" id="GO:0016020">
    <property type="term" value="C:membrane"/>
    <property type="evidence" value="ECO:0007669"/>
    <property type="project" value="TreeGrafter"/>
</dbReference>
<dbReference type="AlphaFoldDB" id="A0A4Q1DA99"/>
<dbReference type="RefSeq" id="WP_129001438.1">
    <property type="nucleotide sequence ID" value="NZ_SDHZ01000001.1"/>
</dbReference>
<dbReference type="PRINTS" id="PR00081">
    <property type="entry name" value="GDHRDH"/>
</dbReference>
<feature type="transmembrane region" description="Helical" evidence="4">
    <location>
        <begin position="310"/>
        <end position="328"/>
    </location>
</feature>
<keyword evidence="2" id="KW-0560">Oxidoreductase</keyword>
<dbReference type="PRINTS" id="PR00080">
    <property type="entry name" value="SDRFAMILY"/>
</dbReference>
<dbReference type="Pfam" id="PF00106">
    <property type="entry name" value="adh_short"/>
    <property type="match status" value="1"/>
</dbReference>
<keyword evidence="4" id="KW-0812">Transmembrane</keyword>
<sequence length="334" mass="36332">MIRKVGDREDTLIGKVVVITGASSGAGRCIALQLAERKAHLVLAARNLAVLEELALLCRDFGAEVLVIETDVTDYNAMQSLALKAFEWKQCIDVWINNAGVLAAGSFEEMPWESHEKVVHTNLLGYMSAAHVVLPYFKKQKAGMLINNISVGGFIPVPFAGAYTAAKFALRGFFESLKGELAGWHDIHIVDLFAAFLDTPGIQHAANYTGKVLKPAPPVSHPRVIARAVEAAIRHPRIPARYPGTGALLFKVAYSVMPHLLTRFTAAIMKTYFANAPPAVNTNGNLFDTVHFSMAVNAGADATRQKPKQWVRSGLLYTGIALSLYLLLGKRKLA</sequence>
<evidence type="ECO:0000256" key="4">
    <source>
        <dbReference type="SAM" id="Phobius"/>
    </source>
</evidence>
<dbReference type="PANTHER" id="PTHR44196:SF1">
    <property type="entry name" value="DEHYDROGENASE_REDUCTASE SDR FAMILY MEMBER 7B"/>
    <property type="match status" value="1"/>
</dbReference>
<evidence type="ECO:0000313" key="5">
    <source>
        <dbReference type="EMBL" id="RXK85685.1"/>
    </source>
</evidence>
<keyword evidence="6" id="KW-1185">Reference proteome</keyword>
<accession>A0A4Q1DA99</accession>
<dbReference type="InterPro" id="IPR036291">
    <property type="entry name" value="NAD(P)-bd_dom_sf"/>
</dbReference>
<dbReference type="Gene3D" id="3.40.50.720">
    <property type="entry name" value="NAD(P)-binding Rossmann-like Domain"/>
    <property type="match status" value="1"/>
</dbReference>
<keyword evidence="4" id="KW-0472">Membrane</keyword>
<comment type="caution">
    <text evidence="5">The sequence shown here is derived from an EMBL/GenBank/DDBJ whole genome shotgun (WGS) entry which is preliminary data.</text>
</comment>
<dbReference type="GO" id="GO:0016491">
    <property type="term" value="F:oxidoreductase activity"/>
    <property type="evidence" value="ECO:0007669"/>
    <property type="project" value="UniProtKB-KW"/>
</dbReference>
<gene>
    <name evidence="5" type="ORF">ESB13_02400</name>
</gene>
<dbReference type="NCBIfam" id="NF004792">
    <property type="entry name" value="PRK06139.1"/>
    <property type="match status" value="1"/>
</dbReference>
<evidence type="ECO:0000256" key="1">
    <source>
        <dbReference type="ARBA" id="ARBA00006484"/>
    </source>
</evidence>
<protein>
    <submittedName>
        <fullName evidence="5">SDR family oxidoreductase</fullName>
    </submittedName>
</protein>
<evidence type="ECO:0000256" key="3">
    <source>
        <dbReference type="RuleBase" id="RU000363"/>
    </source>
</evidence>